<organism evidence="1 2">
    <name type="scientific">Staurois parvus</name>
    <dbReference type="NCBI Taxonomy" id="386267"/>
    <lineage>
        <taxon>Eukaryota</taxon>
        <taxon>Metazoa</taxon>
        <taxon>Chordata</taxon>
        <taxon>Craniata</taxon>
        <taxon>Vertebrata</taxon>
        <taxon>Euteleostomi</taxon>
        <taxon>Amphibia</taxon>
        <taxon>Batrachia</taxon>
        <taxon>Anura</taxon>
        <taxon>Neobatrachia</taxon>
        <taxon>Ranoidea</taxon>
        <taxon>Ranidae</taxon>
        <taxon>Staurois</taxon>
    </lineage>
</organism>
<evidence type="ECO:0000313" key="1">
    <source>
        <dbReference type="EMBL" id="CAI9575497.1"/>
    </source>
</evidence>
<dbReference type="Proteomes" id="UP001162483">
    <property type="component" value="Unassembled WGS sequence"/>
</dbReference>
<name>A0ABN9DVU5_9NEOB</name>
<feature type="non-terminal residue" evidence="1">
    <location>
        <position position="36"/>
    </location>
</feature>
<protein>
    <submittedName>
        <fullName evidence="1">Uncharacterized protein</fullName>
    </submittedName>
</protein>
<keyword evidence="2" id="KW-1185">Reference proteome</keyword>
<proteinExistence type="predicted"/>
<dbReference type="EMBL" id="CATNWA010014751">
    <property type="protein sequence ID" value="CAI9575497.1"/>
    <property type="molecule type" value="Genomic_DNA"/>
</dbReference>
<accession>A0ABN9DVU5</accession>
<gene>
    <name evidence="1" type="ORF">SPARVUS_LOCUS8205374</name>
</gene>
<evidence type="ECO:0000313" key="2">
    <source>
        <dbReference type="Proteomes" id="UP001162483"/>
    </source>
</evidence>
<reference evidence="1" key="1">
    <citation type="submission" date="2023-05" db="EMBL/GenBank/DDBJ databases">
        <authorList>
            <person name="Stuckert A."/>
        </authorList>
    </citation>
    <scope>NUCLEOTIDE SEQUENCE</scope>
</reference>
<sequence>MNCQSAPGLHTCPSVPPINAHQCRLSVPITATSLAH</sequence>
<comment type="caution">
    <text evidence="1">The sequence shown here is derived from an EMBL/GenBank/DDBJ whole genome shotgun (WGS) entry which is preliminary data.</text>
</comment>